<dbReference type="PANTHER" id="PTHR14085">
    <property type="entry name" value="WD-REPEAT PROTEIN BING4"/>
    <property type="match status" value="1"/>
</dbReference>
<evidence type="ECO:0000256" key="6">
    <source>
        <dbReference type="PROSITE-ProRule" id="PRU00221"/>
    </source>
</evidence>
<evidence type="ECO:0000256" key="1">
    <source>
        <dbReference type="ARBA" id="ARBA00004604"/>
    </source>
</evidence>
<evidence type="ECO:0000313" key="10">
    <source>
        <dbReference type="Proteomes" id="UP000008743"/>
    </source>
</evidence>
<dbReference type="EMBL" id="KE346362">
    <property type="protein sequence ID" value="KJE91362.1"/>
    <property type="molecule type" value="Genomic_DNA"/>
</dbReference>
<reference evidence="10" key="1">
    <citation type="submission" date="2011-02" db="EMBL/GenBank/DDBJ databases">
        <title>The Genome Sequence of Capsaspora owczarzaki ATCC 30864.</title>
        <authorList>
            <person name="Russ C."/>
            <person name="Cuomo C."/>
            <person name="Burger G."/>
            <person name="Gray M.W."/>
            <person name="Holland P.W.H."/>
            <person name="King N."/>
            <person name="Lang F.B.F."/>
            <person name="Roger A.J."/>
            <person name="Ruiz-Trillo I."/>
            <person name="Young S.K."/>
            <person name="Zeng Q."/>
            <person name="Gargeya S."/>
            <person name="Alvarado L."/>
            <person name="Berlin A."/>
            <person name="Chapman S.B."/>
            <person name="Chen Z."/>
            <person name="Freedman E."/>
            <person name="Gellesch M."/>
            <person name="Goldberg J."/>
            <person name="Griggs A."/>
            <person name="Gujja S."/>
            <person name="Heilman E."/>
            <person name="Heiman D."/>
            <person name="Howarth C."/>
            <person name="Mehta T."/>
            <person name="Neiman D."/>
            <person name="Pearson M."/>
            <person name="Roberts A."/>
            <person name="Saif S."/>
            <person name="Shea T."/>
            <person name="Shenoy N."/>
            <person name="Sisk P."/>
            <person name="Stolte C."/>
            <person name="Sykes S."/>
            <person name="White J."/>
            <person name="Yandava C."/>
            <person name="Haas B."/>
            <person name="Nusbaum C."/>
            <person name="Birren B."/>
        </authorList>
    </citation>
    <scope>NUCLEOTIDE SEQUENCE</scope>
    <source>
        <strain evidence="10">ATCC 30864</strain>
    </source>
</reference>
<keyword evidence="2" id="KW-0698">rRNA processing</keyword>
<dbReference type="GO" id="GO:0000462">
    <property type="term" value="P:maturation of SSU-rRNA from tricistronic rRNA transcript (SSU-rRNA, 5.8S rRNA, LSU-rRNA)"/>
    <property type="evidence" value="ECO:0007669"/>
    <property type="project" value="TreeGrafter"/>
</dbReference>
<dbReference type="Pfam" id="PF08149">
    <property type="entry name" value="BING4CT"/>
    <property type="match status" value="1"/>
</dbReference>
<feature type="domain" description="BING4 C-terminal" evidence="8">
    <location>
        <begin position="518"/>
        <end position="597"/>
    </location>
</feature>
<dbReference type="InterPro" id="IPR040315">
    <property type="entry name" value="WDR46/Utp7"/>
</dbReference>
<gene>
    <name evidence="9" type="ORF">CAOG_002506</name>
</gene>
<feature type="compositionally biased region" description="Polar residues" evidence="7">
    <location>
        <begin position="1"/>
        <end position="10"/>
    </location>
</feature>
<name>A0A0D2VMH0_CAPO3</name>
<evidence type="ECO:0000313" key="9">
    <source>
        <dbReference type="EMBL" id="KJE91362.1"/>
    </source>
</evidence>
<dbReference type="PhylomeDB" id="A0A0D2VMH0"/>
<keyword evidence="3 6" id="KW-0853">WD repeat</keyword>
<dbReference type="RefSeq" id="XP_004349256.2">
    <property type="nucleotide sequence ID" value="XM_004349206.2"/>
</dbReference>
<feature type="compositionally biased region" description="Low complexity" evidence="7">
    <location>
        <begin position="74"/>
        <end position="83"/>
    </location>
</feature>
<protein>
    <submittedName>
        <fullName evidence="9">U3 snoRNP-associated protein Utp7</fullName>
    </submittedName>
</protein>
<evidence type="ECO:0000256" key="3">
    <source>
        <dbReference type="ARBA" id="ARBA00022574"/>
    </source>
</evidence>
<feature type="compositionally biased region" description="Low complexity" evidence="7">
    <location>
        <begin position="673"/>
        <end position="684"/>
    </location>
</feature>
<keyword evidence="5" id="KW-0539">Nucleus</keyword>
<dbReference type="AlphaFoldDB" id="A0A0D2VMH0"/>
<dbReference type="OrthoDB" id="10251154at2759"/>
<feature type="repeat" description="WD" evidence="6">
    <location>
        <begin position="455"/>
        <end position="478"/>
    </location>
</feature>
<keyword evidence="4" id="KW-0677">Repeat</keyword>
<dbReference type="PROSITE" id="PS50082">
    <property type="entry name" value="WD_REPEATS_2"/>
    <property type="match status" value="1"/>
</dbReference>
<feature type="region of interest" description="Disordered" evidence="7">
    <location>
        <begin position="621"/>
        <end position="643"/>
    </location>
</feature>
<dbReference type="FunCoup" id="A0A0D2VMH0">
    <property type="interactions" value="748"/>
</dbReference>
<dbReference type="InParanoid" id="A0A0D2VMH0"/>
<dbReference type="Proteomes" id="UP000008743">
    <property type="component" value="Unassembled WGS sequence"/>
</dbReference>
<dbReference type="GO" id="GO:0032040">
    <property type="term" value="C:small-subunit processome"/>
    <property type="evidence" value="ECO:0007669"/>
    <property type="project" value="TreeGrafter"/>
</dbReference>
<dbReference type="PANTHER" id="PTHR14085:SF3">
    <property type="entry name" value="WD REPEAT-CONTAINING PROTEIN 46"/>
    <property type="match status" value="1"/>
</dbReference>
<dbReference type="InterPro" id="IPR036322">
    <property type="entry name" value="WD40_repeat_dom_sf"/>
</dbReference>
<evidence type="ECO:0000256" key="4">
    <source>
        <dbReference type="ARBA" id="ARBA00022737"/>
    </source>
</evidence>
<dbReference type="Gene3D" id="2.130.10.10">
    <property type="entry name" value="YVTN repeat-like/Quinoprotein amine dehydrogenase"/>
    <property type="match status" value="2"/>
</dbReference>
<feature type="region of interest" description="Disordered" evidence="7">
    <location>
        <begin position="177"/>
        <end position="209"/>
    </location>
</feature>
<evidence type="ECO:0000259" key="8">
    <source>
        <dbReference type="SMART" id="SM01033"/>
    </source>
</evidence>
<accession>A0A0D2VMH0</accession>
<evidence type="ECO:0000256" key="7">
    <source>
        <dbReference type="SAM" id="MobiDB-lite"/>
    </source>
</evidence>
<dbReference type="GO" id="GO:0030686">
    <property type="term" value="C:90S preribosome"/>
    <property type="evidence" value="ECO:0007669"/>
    <property type="project" value="TreeGrafter"/>
</dbReference>
<dbReference type="SMART" id="SM01033">
    <property type="entry name" value="BING4CT"/>
    <property type="match status" value="1"/>
</dbReference>
<feature type="region of interest" description="Disordered" evidence="7">
    <location>
        <begin position="664"/>
        <end position="697"/>
    </location>
</feature>
<dbReference type="STRING" id="595528.A0A0D2VMH0"/>
<evidence type="ECO:0000256" key="2">
    <source>
        <dbReference type="ARBA" id="ARBA00022552"/>
    </source>
</evidence>
<organism evidence="9 10">
    <name type="scientific">Capsaspora owczarzaki (strain ATCC 30864)</name>
    <dbReference type="NCBI Taxonomy" id="595528"/>
    <lineage>
        <taxon>Eukaryota</taxon>
        <taxon>Filasterea</taxon>
        <taxon>Capsaspora</taxon>
    </lineage>
</organism>
<comment type="subcellular location">
    <subcellularLocation>
        <location evidence="1">Nucleus</location>
        <location evidence="1">Nucleolus</location>
    </subcellularLocation>
</comment>
<proteinExistence type="predicted"/>
<dbReference type="SUPFAM" id="SSF50978">
    <property type="entry name" value="WD40 repeat-like"/>
    <property type="match status" value="1"/>
</dbReference>
<feature type="region of interest" description="Disordered" evidence="7">
    <location>
        <begin position="1"/>
        <end position="165"/>
    </location>
</feature>
<dbReference type="InterPro" id="IPR015943">
    <property type="entry name" value="WD40/YVTN_repeat-like_dom_sf"/>
</dbReference>
<dbReference type="eggNOG" id="KOG1272">
    <property type="taxonomic scope" value="Eukaryota"/>
</dbReference>
<evidence type="ECO:0000256" key="5">
    <source>
        <dbReference type="ARBA" id="ARBA00023242"/>
    </source>
</evidence>
<dbReference type="InterPro" id="IPR001680">
    <property type="entry name" value="WD40_rpt"/>
</dbReference>
<dbReference type="InterPro" id="IPR012952">
    <property type="entry name" value="BING4_C_dom"/>
</dbReference>
<dbReference type="FunFam" id="2.130.10.10:FF:000378">
    <property type="entry name" value="U3 small nucleolar RNA-associated protein 7"/>
    <property type="match status" value="1"/>
</dbReference>
<dbReference type="SMART" id="SM00320">
    <property type="entry name" value="WD40"/>
    <property type="match status" value="5"/>
</dbReference>
<feature type="compositionally biased region" description="Low complexity" evidence="7">
    <location>
        <begin position="33"/>
        <end position="42"/>
    </location>
</feature>
<keyword evidence="10" id="KW-1185">Reference proteome</keyword>
<sequence>MSTAKKNQGGSKPARKPALRFFHVDSDGNDTRPSTSTASAAPLSDVDILAADLASASNARGGKRRHEPSADGASSSSNSNSNNRNKIKEDPVMLRAAKRARQYHRGLDQHAQEAASRGRPTAAAAADSDDDDHEDQEGHGDQDDQDDEDADPVISMATKEHTKRQQNALLQGVIAVNPSSAVPDKQSKGKGKGPSKDQDDGQPSLNSTVKAMYKNVDDKKLKARLEKNERQMYDSAMKAARAEVLLPAEAGFLEADGIEKTYQFKQAQIAANVDMSSANKMFELDLPTLGPYRMSYTRNGRHMVIAGKKGHVATFDWKTGKLGCELHLMETCRDVKWLHNETMFAVAQKKYVYIYDHSGTEIHCLRKHIDVNRLDFLPYHFLLVSVGNAGYLKYQDTSTGQLVVEHRTKLGSCDVMRHNPYNAVELLGHTNGTVTMWSPNMTTPLVKMLCHRCMYMTTAGLDGQMKVWDLRTYKELHSYYTPTPATSLDISQSGLLAVGHGPHIQVWKDALATKVRSPYMSHLVAGSIVSNMQFCPFEDVLGVGHARGISSLLVPGAGEANFDALEANPLQTKKQRQEAEVKSLLDKLQPNMITLDPWQLGTLRRNDANTQMAAAQAAEQAEQEAGMEYAPRQRSRGRSSTMRRYIRKQKNVMDENKLALKTKLDEERKARIQQQAGPSAQAPSKPTALDRFSFTRR</sequence>